<name>A0A6G5A6G1_RHIMP</name>
<dbReference type="AlphaFoldDB" id="A0A6G5A6G1"/>
<keyword evidence="1" id="KW-0732">Signal</keyword>
<reference evidence="2" key="1">
    <citation type="submission" date="2020-03" db="EMBL/GenBank/DDBJ databases">
        <title>A transcriptome and proteome of the tick Rhipicephalus microplus shaped by the genetic composition of its hosts and developmental stage.</title>
        <authorList>
            <person name="Garcia G.R."/>
            <person name="Ribeiro J.M.C."/>
            <person name="Maruyama S.R."/>
            <person name="Gardinasse L.G."/>
            <person name="Nelson K."/>
            <person name="Ferreira B.R."/>
            <person name="Andrade T.G."/>
            <person name="Santos I.K.F.M."/>
        </authorList>
    </citation>
    <scope>NUCLEOTIDE SEQUENCE</scope>
    <source>
        <strain evidence="2">NSGR</strain>
        <tissue evidence="2">Salivary glands</tissue>
    </source>
</reference>
<feature type="chain" id="PRO_5026125188" evidence="1">
    <location>
        <begin position="22"/>
        <end position="71"/>
    </location>
</feature>
<evidence type="ECO:0000256" key="1">
    <source>
        <dbReference type="SAM" id="SignalP"/>
    </source>
</evidence>
<sequence>MCYVQVFTAWFLLIYSPEWQCDNNTHACYGEDDARQTTVIDTFSTVPPKTTLIPCFQTAPTRRTAPSLSDS</sequence>
<dbReference type="EMBL" id="GIKN01004281">
    <property type="protein sequence ID" value="NIE46554.1"/>
    <property type="molecule type" value="Transcribed_RNA"/>
</dbReference>
<accession>A0A6G5A6G1</accession>
<organism evidence="2">
    <name type="scientific">Rhipicephalus microplus</name>
    <name type="common">Cattle tick</name>
    <name type="synonym">Boophilus microplus</name>
    <dbReference type="NCBI Taxonomy" id="6941"/>
    <lineage>
        <taxon>Eukaryota</taxon>
        <taxon>Metazoa</taxon>
        <taxon>Ecdysozoa</taxon>
        <taxon>Arthropoda</taxon>
        <taxon>Chelicerata</taxon>
        <taxon>Arachnida</taxon>
        <taxon>Acari</taxon>
        <taxon>Parasitiformes</taxon>
        <taxon>Ixodida</taxon>
        <taxon>Ixodoidea</taxon>
        <taxon>Ixodidae</taxon>
        <taxon>Rhipicephalinae</taxon>
        <taxon>Rhipicephalus</taxon>
        <taxon>Boophilus</taxon>
    </lineage>
</organism>
<protein>
    <submittedName>
        <fullName evidence="2">Putative secreted protein</fullName>
    </submittedName>
</protein>
<evidence type="ECO:0000313" key="2">
    <source>
        <dbReference type="EMBL" id="NIE46554.1"/>
    </source>
</evidence>
<feature type="signal peptide" evidence="1">
    <location>
        <begin position="1"/>
        <end position="21"/>
    </location>
</feature>
<proteinExistence type="predicted"/>